<sequence length="63" mass="7213">MRLFECGSLVPGCDWHTRAENDAEIVRRAVEHMRNTHGETVIRENMIENIKARIANESEAPAH</sequence>
<reference evidence="1 2" key="1">
    <citation type="submission" date="2018-05" db="EMBL/GenBank/DDBJ databases">
        <title>The draft genome of strain NS-104.</title>
        <authorList>
            <person name="Hang P."/>
            <person name="Jiang J."/>
        </authorList>
    </citation>
    <scope>NUCLEOTIDE SEQUENCE [LARGE SCALE GENOMIC DNA]</scope>
    <source>
        <strain evidence="1 2">NS-104</strain>
    </source>
</reference>
<evidence type="ECO:0000313" key="1">
    <source>
        <dbReference type="EMBL" id="PWE56854.1"/>
    </source>
</evidence>
<protein>
    <submittedName>
        <fullName evidence="1">Small metal-binding protein</fullName>
    </submittedName>
</protein>
<name>A0A2U2DU72_9HYPH</name>
<evidence type="ECO:0000313" key="2">
    <source>
        <dbReference type="Proteomes" id="UP000245252"/>
    </source>
</evidence>
<keyword evidence="2" id="KW-1185">Reference proteome</keyword>
<dbReference type="AlphaFoldDB" id="A0A2U2DU72"/>
<proteinExistence type="predicted"/>
<organism evidence="1 2">
    <name type="scientific">Metarhizobium album</name>
    <dbReference type="NCBI Taxonomy" id="2182425"/>
    <lineage>
        <taxon>Bacteria</taxon>
        <taxon>Pseudomonadati</taxon>
        <taxon>Pseudomonadota</taxon>
        <taxon>Alphaproteobacteria</taxon>
        <taxon>Hyphomicrobiales</taxon>
        <taxon>Rhizobiaceae</taxon>
        <taxon>Metarhizobium</taxon>
    </lineage>
</organism>
<comment type="caution">
    <text evidence="1">The sequence shown here is derived from an EMBL/GenBank/DDBJ whole genome shotgun (WGS) entry which is preliminary data.</text>
</comment>
<dbReference type="OrthoDB" id="7950435at2"/>
<dbReference type="Proteomes" id="UP000245252">
    <property type="component" value="Unassembled WGS sequence"/>
</dbReference>
<accession>A0A2U2DU72</accession>
<dbReference type="InterPro" id="IPR009409">
    <property type="entry name" value="DUF1059"/>
</dbReference>
<dbReference type="EMBL" id="QFBC01000002">
    <property type="protein sequence ID" value="PWE56854.1"/>
    <property type="molecule type" value="Genomic_DNA"/>
</dbReference>
<gene>
    <name evidence="1" type="ORF">DEM27_04180</name>
</gene>
<dbReference type="RefSeq" id="WP_109456959.1">
    <property type="nucleotide sequence ID" value="NZ_QFBC01000002.1"/>
</dbReference>
<dbReference type="Pfam" id="PF06348">
    <property type="entry name" value="DUF1059"/>
    <property type="match status" value="1"/>
</dbReference>